<dbReference type="AlphaFoldDB" id="A0AAN6TT17"/>
<reference evidence="3" key="2">
    <citation type="submission" date="2023-05" db="EMBL/GenBank/DDBJ databases">
        <authorList>
            <consortium name="Lawrence Berkeley National Laboratory"/>
            <person name="Steindorff A."/>
            <person name="Hensen N."/>
            <person name="Bonometti L."/>
            <person name="Westerberg I."/>
            <person name="Brannstrom I.O."/>
            <person name="Guillou S."/>
            <person name="Cros-Aarteil S."/>
            <person name="Calhoun S."/>
            <person name="Haridas S."/>
            <person name="Kuo A."/>
            <person name="Mondo S."/>
            <person name="Pangilinan J."/>
            <person name="Riley R."/>
            <person name="Labutti K."/>
            <person name="Andreopoulos B."/>
            <person name="Lipzen A."/>
            <person name="Chen C."/>
            <person name="Yanf M."/>
            <person name="Daum C."/>
            <person name="Ng V."/>
            <person name="Clum A."/>
            <person name="Ohm R."/>
            <person name="Martin F."/>
            <person name="Silar P."/>
            <person name="Natvig D."/>
            <person name="Lalanne C."/>
            <person name="Gautier V."/>
            <person name="Ament-Velasquez S.L."/>
            <person name="Kruys A."/>
            <person name="Hutchinson M.I."/>
            <person name="Powell A.J."/>
            <person name="Barry K."/>
            <person name="Miller A.N."/>
            <person name="Grigoriev I.V."/>
            <person name="Debuchy R."/>
            <person name="Gladieux P."/>
            <person name="Thoren M.H."/>
            <person name="Johannesson H."/>
        </authorList>
    </citation>
    <scope>NUCLEOTIDE SEQUENCE</scope>
    <source>
        <strain evidence="3">CBS 731.68</strain>
    </source>
</reference>
<protein>
    <submittedName>
        <fullName evidence="3">Uncharacterized protein</fullName>
    </submittedName>
</protein>
<evidence type="ECO:0000313" key="3">
    <source>
        <dbReference type="EMBL" id="KAK4119756.1"/>
    </source>
</evidence>
<accession>A0AAN6TT17</accession>
<sequence length="96" mass="10790">MPHAQLLILTTFPLCRTSTSRTPCTSTRSTRSAVPSAPRRADAKAITDVPLDPKLYPKIQGPDNRFYHLRAHFKIKDGPSWVNAHGMLDSNSYRLE</sequence>
<dbReference type="Proteomes" id="UP001302602">
    <property type="component" value="Unassembled WGS sequence"/>
</dbReference>
<dbReference type="RefSeq" id="XP_062643529.1">
    <property type="nucleotide sequence ID" value="XM_062786428.1"/>
</dbReference>
<gene>
    <name evidence="3" type="ORF">N657DRAFT_249123</name>
</gene>
<feature type="chain" id="PRO_5042825279" evidence="2">
    <location>
        <begin position="18"/>
        <end position="96"/>
    </location>
</feature>
<feature type="region of interest" description="Disordered" evidence="1">
    <location>
        <begin position="20"/>
        <end position="41"/>
    </location>
</feature>
<evidence type="ECO:0000256" key="2">
    <source>
        <dbReference type="SAM" id="SignalP"/>
    </source>
</evidence>
<feature type="compositionally biased region" description="Low complexity" evidence="1">
    <location>
        <begin position="20"/>
        <end position="32"/>
    </location>
</feature>
<feature type="signal peptide" evidence="2">
    <location>
        <begin position="1"/>
        <end position="17"/>
    </location>
</feature>
<comment type="caution">
    <text evidence="3">The sequence shown here is derived from an EMBL/GenBank/DDBJ whole genome shotgun (WGS) entry which is preliminary data.</text>
</comment>
<dbReference type="EMBL" id="MU853245">
    <property type="protein sequence ID" value="KAK4119756.1"/>
    <property type="molecule type" value="Genomic_DNA"/>
</dbReference>
<reference evidence="3" key="1">
    <citation type="journal article" date="2023" name="Mol. Phylogenet. Evol.">
        <title>Genome-scale phylogeny and comparative genomics of the fungal order Sordariales.</title>
        <authorList>
            <person name="Hensen N."/>
            <person name="Bonometti L."/>
            <person name="Westerberg I."/>
            <person name="Brannstrom I.O."/>
            <person name="Guillou S."/>
            <person name="Cros-Aarteil S."/>
            <person name="Calhoun S."/>
            <person name="Haridas S."/>
            <person name="Kuo A."/>
            <person name="Mondo S."/>
            <person name="Pangilinan J."/>
            <person name="Riley R."/>
            <person name="LaButti K."/>
            <person name="Andreopoulos B."/>
            <person name="Lipzen A."/>
            <person name="Chen C."/>
            <person name="Yan M."/>
            <person name="Daum C."/>
            <person name="Ng V."/>
            <person name="Clum A."/>
            <person name="Steindorff A."/>
            <person name="Ohm R.A."/>
            <person name="Martin F."/>
            <person name="Silar P."/>
            <person name="Natvig D.O."/>
            <person name="Lalanne C."/>
            <person name="Gautier V."/>
            <person name="Ament-Velasquez S.L."/>
            <person name="Kruys A."/>
            <person name="Hutchinson M.I."/>
            <person name="Powell A.J."/>
            <person name="Barry K."/>
            <person name="Miller A.N."/>
            <person name="Grigoriev I.V."/>
            <person name="Debuchy R."/>
            <person name="Gladieux P."/>
            <person name="Hiltunen Thoren M."/>
            <person name="Johannesson H."/>
        </authorList>
    </citation>
    <scope>NUCLEOTIDE SEQUENCE</scope>
    <source>
        <strain evidence="3">CBS 731.68</strain>
    </source>
</reference>
<dbReference type="GeneID" id="87823194"/>
<evidence type="ECO:0000313" key="4">
    <source>
        <dbReference type="Proteomes" id="UP001302602"/>
    </source>
</evidence>
<keyword evidence="2" id="KW-0732">Signal</keyword>
<proteinExistence type="predicted"/>
<evidence type="ECO:0000256" key="1">
    <source>
        <dbReference type="SAM" id="MobiDB-lite"/>
    </source>
</evidence>
<organism evidence="3 4">
    <name type="scientific">Parathielavia appendiculata</name>
    <dbReference type="NCBI Taxonomy" id="2587402"/>
    <lineage>
        <taxon>Eukaryota</taxon>
        <taxon>Fungi</taxon>
        <taxon>Dikarya</taxon>
        <taxon>Ascomycota</taxon>
        <taxon>Pezizomycotina</taxon>
        <taxon>Sordariomycetes</taxon>
        <taxon>Sordariomycetidae</taxon>
        <taxon>Sordariales</taxon>
        <taxon>Chaetomiaceae</taxon>
        <taxon>Parathielavia</taxon>
    </lineage>
</organism>
<name>A0AAN6TT17_9PEZI</name>
<keyword evidence="4" id="KW-1185">Reference proteome</keyword>